<dbReference type="PANTHER" id="PTHR47969">
    <property type="entry name" value="CHROMOSOME-ASSOCIATED KINESIN KIF4A-RELATED"/>
    <property type="match status" value="1"/>
</dbReference>
<comment type="similarity">
    <text evidence="10">Belongs to the TRAFAC class myosin-kinesin ATPase superfamily. Kinesin family. KIN-4 subfamily.</text>
</comment>
<evidence type="ECO:0000256" key="12">
    <source>
        <dbReference type="SAM" id="Coils"/>
    </source>
</evidence>
<dbReference type="SMART" id="SM00129">
    <property type="entry name" value="KISc"/>
    <property type="match status" value="1"/>
</dbReference>
<evidence type="ECO:0000313" key="16">
    <source>
        <dbReference type="Proteomes" id="UP001187471"/>
    </source>
</evidence>
<dbReference type="GO" id="GO:0071555">
    <property type="term" value="P:cell wall organization"/>
    <property type="evidence" value="ECO:0007669"/>
    <property type="project" value="UniProtKB-KW"/>
</dbReference>
<evidence type="ECO:0000256" key="11">
    <source>
        <dbReference type="PROSITE-ProRule" id="PRU00283"/>
    </source>
</evidence>
<keyword evidence="3" id="KW-0963">Cytoplasm</keyword>
<evidence type="ECO:0000313" key="15">
    <source>
        <dbReference type="EMBL" id="KAK2995219.1"/>
    </source>
</evidence>
<dbReference type="InterPro" id="IPR019821">
    <property type="entry name" value="Kinesin_motor_CS"/>
</dbReference>
<dbReference type="Proteomes" id="UP001187471">
    <property type="component" value="Unassembled WGS sequence"/>
</dbReference>
<reference evidence="15" key="1">
    <citation type="submission" date="2022-12" db="EMBL/GenBank/DDBJ databases">
        <title>Draft genome assemblies for two species of Escallonia (Escalloniales).</title>
        <authorList>
            <person name="Chanderbali A."/>
            <person name="Dervinis C."/>
            <person name="Anghel I."/>
            <person name="Soltis D."/>
            <person name="Soltis P."/>
            <person name="Zapata F."/>
        </authorList>
    </citation>
    <scope>NUCLEOTIDE SEQUENCE</scope>
    <source>
        <strain evidence="15">UCBG92.1500</strain>
        <tissue evidence="15">Leaf</tissue>
    </source>
</reference>
<evidence type="ECO:0000256" key="8">
    <source>
        <dbReference type="ARBA" id="ARBA00023175"/>
    </source>
</evidence>
<evidence type="ECO:0000256" key="3">
    <source>
        <dbReference type="ARBA" id="ARBA00022490"/>
    </source>
</evidence>
<feature type="binding site" evidence="11">
    <location>
        <begin position="89"/>
        <end position="96"/>
    </location>
    <ligand>
        <name>ATP</name>
        <dbReference type="ChEBI" id="CHEBI:30616"/>
    </ligand>
</feature>
<gene>
    <name evidence="15" type="ORF">RJ640_006958</name>
</gene>
<dbReference type="InterPro" id="IPR027640">
    <property type="entry name" value="Kinesin-like_fam"/>
</dbReference>
<evidence type="ECO:0000256" key="10">
    <source>
        <dbReference type="ARBA" id="ARBA00061175"/>
    </source>
</evidence>
<organism evidence="15 16">
    <name type="scientific">Escallonia rubra</name>
    <dbReference type="NCBI Taxonomy" id="112253"/>
    <lineage>
        <taxon>Eukaryota</taxon>
        <taxon>Viridiplantae</taxon>
        <taxon>Streptophyta</taxon>
        <taxon>Embryophyta</taxon>
        <taxon>Tracheophyta</taxon>
        <taxon>Spermatophyta</taxon>
        <taxon>Magnoliopsida</taxon>
        <taxon>eudicotyledons</taxon>
        <taxon>Gunneridae</taxon>
        <taxon>Pentapetalae</taxon>
        <taxon>asterids</taxon>
        <taxon>campanulids</taxon>
        <taxon>Escalloniales</taxon>
        <taxon>Escalloniaceae</taxon>
        <taxon>Escallonia</taxon>
    </lineage>
</organism>
<dbReference type="Pfam" id="PF00225">
    <property type="entry name" value="Kinesin"/>
    <property type="match status" value="1"/>
</dbReference>
<evidence type="ECO:0000256" key="5">
    <source>
        <dbReference type="ARBA" id="ARBA00022741"/>
    </source>
</evidence>
<feature type="compositionally biased region" description="Polar residues" evidence="13">
    <location>
        <begin position="703"/>
        <end position="721"/>
    </location>
</feature>
<dbReference type="GO" id="GO:0005875">
    <property type="term" value="C:microtubule associated complex"/>
    <property type="evidence" value="ECO:0007669"/>
    <property type="project" value="TreeGrafter"/>
</dbReference>
<dbReference type="SUPFAM" id="SSF52540">
    <property type="entry name" value="P-loop containing nucleoside triphosphate hydrolases"/>
    <property type="match status" value="1"/>
</dbReference>
<feature type="region of interest" description="Disordered" evidence="13">
    <location>
        <begin position="697"/>
        <end position="721"/>
    </location>
</feature>
<keyword evidence="9" id="KW-0961">Cell wall biogenesis/degradation</keyword>
<dbReference type="GO" id="GO:0003777">
    <property type="term" value="F:microtubule motor activity"/>
    <property type="evidence" value="ECO:0007669"/>
    <property type="project" value="InterPro"/>
</dbReference>
<dbReference type="PROSITE" id="PS50067">
    <property type="entry name" value="KINESIN_MOTOR_2"/>
    <property type="match status" value="1"/>
</dbReference>
<keyword evidence="16" id="KW-1185">Reference proteome</keyword>
<dbReference type="EMBL" id="JAVXUO010000127">
    <property type="protein sequence ID" value="KAK2995219.1"/>
    <property type="molecule type" value="Genomic_DNA"/>
</dbReference>
<protein>
    <recommendedName>
        <fullName evidence="14">Kinesin motor domain-containing protein</fullName>
    </recommendedName>
</protein>
<dbReference type="CDD" id="cd01372">
    <property type="entry name" value="KISc_KIF4"/>
    <property type="match status" value="1"/>
</dbReference>
<dbReference type="GO" id="GO:0055028">
    <property type="term" value="C:cortical microtubule"/>
    <property type="evidence" value="ECO:0007669"/>
    <property type="project" value="UniProtKB-ARBA"/>
</dbReference>
<evidence type="ECO:0000256" key="4">
    <source>
        <dbReference type="ARBA" id="ARBA00022701"/>
    </source>
</evidence>
<dbReference type="AlphaFoldDB" id="A0AA88URY0"/>
<dbReference type="InterPro" id="IPR036961">
    <property type="entry name" value="Kinesin_motor_dom_sf"/>
</dbReference>
<accession>A0AA88URY0</accession>
<feature type="domain" description="Kinesin motor" evidence="14">
    <location>
        <begin position="10"/>
        <end position="367"/>
    </location>
</feature>
<sequence length="1037" mass="116502">MEAAASEDCCVKVAVHIRPLIGDERLQGCKDCVTVVHGKPQVQLGTHSFTFDHVYGSTASPASTMFEECVAPLVDGLFQGYNATVLAYGQTGSGKTYTMGTGIKDGCPTGLVPLAMNALFSKIETLKQQTEFQLHVSFIEILKEEVQDLLDPTSVNKAETTNGHVGKVAVPGKPPIQIRESSSGVITLAGSTERSVKTLKEMADCLAQGSLSRATGSTNMNNQSSRSHAIFTITLEQMHKLNPTIPGDSILNDCMSEEYLCAKLHLVDLAGSERAKRTGSDGMRFKEGVHINKGLLALGNVISALGDEKKRKEGVHVPYRDSKLTRLLQDSLGGNSRTVMIACVSPADINAEETLNTLKYANRARNIQNKPIVNRDPISNEMLKMRQQLVCLQAELCARGVGSSSEELQVLKDRIAWLEATNEELCRELHGYRSRCAATEHREIDSKVGDTLSAKSEGLKRGLQSMDSSDYQMSENGDSVDIDEEAAKEWEHTLLQDSMDKELNELNKRLEQKESEMKHIGGYDTMTLKQHFGKKIMELEDEKRTVQLERDRLLAEVENLAASSDGHTQKMQDMHAQKLKSLESQIQDLKKKQESQVQLLRQKQKSDEAAKRLQDEIQFIKAQKVQLQHKIKQEAEQFRQWKASREKEVLQLRKEGRRNEYERHKLQALNQRQKMVLQRKTEEAAMATKRLKELLEARKSSTRENPGVSNGNGTNGQSNEKSLQRWLDHELEVMVNVHEVRQEYEKQSQVRAALAEELAVLRQVDEFASKGLSPPKGKSGFARASSMSPNARTARISSLENMLSISSNSLVAMASQLSEAEERERAFTSRGRWNQLRSMADAKNLLQYMFNSVAEARCQSWEKEIEIKEMEEQLKELVGLLRQSEGRRKEVEKELKLREQALAIALATSASGNSQNSLKHFADDMSGPLSPISAPAQKQLKYTAGIANGSVRESAAFIDQTRKMVPIGQLSMKKLALVGHGGKLWRWKRSHHQWLLQFKWKWQKPWRLSELIRHSDETVMRARPRPQALPNGVYHRH</sequence>
<keyword evidence="6 11" id="KW-0067">ATP-binding</keyword>
<dbReference type="GO" id="GO:0008017">
    <property type="term" value="F:microtubule binding"/>
    <property type="evidence" value="ECO:0007669"/>
    <property type="project" value="InterPro"/>
</dbReference>
<evidence type="ECO:0000256" key="7">
    <source>
        <dbReference type="ARBA" id="ARBA00023054"/>
    </source>
</evidence>
<evidence type="ECO:0000256" key="6">
    <source>
        <dbReference type="ARBA" id="ARBA00022840"/>
    </source>
</evidence>
<feature type="coiled-coil region" evidence="12">
    <location>
        <begin position="851"/>
        <end position="901"/>
    </location>
</feature>
<dbReference type="PANTHER" id="PTHR47969:SF15">
    <property type="entry name" value="CHROMOSOME-ASSOCIATED KINESIN KIF4A-RELATED"/>
    <property type="match status" value="1"/>
</dbReference>
<evidence type="ECO:0000256" key="13">
    <source>
        <dbReference type="SAM" id="MobiDB-lite"/>
    </source>
</evidence>
<dbReference type="GO" id="GO:0007052">
    <property type="term" value="P:mitotic spindle organization"/>
    <property type="evidence" value="ECO:0007669"/>
    <property type="project" value="TreeGrafter"/>
</dbReference>
<comment type="subunit">
    <text evidence="2">Homodimer.</text>
</comment>
<proteinExistence type="inferred from homology"/>
<dbReference type="InterPro" id="IPR027417">
    <property type="entry name" value="P-loop_NTPase"/>
</dbReference>
<dbReference type="Pfam" id="PF25764">
    <property type="entry name" value="KIF21A_4th"/>
    <property type="match status" value="1"/>
</dbReference>
<feature type="coiled-coil region" evidence="12">
    <location>
        <begin position="496"/>
        <end position="637"/>
    </location>
</feature>
<evidence type="ECO:0000256" key="2">
    <source>
        <dbReference type="ARBA" id="ARBA00011738"/>
    </source>
</evidence>
<dbReference type="GO" id="GO:0051231">
    <property type="term" value="P:spindle elongation"/>
    <property type="evidence" value="ECO:0007669"/>
    <property type="project" value="TreeGrafter"/>
</dbReference>
<dbReference type="FunFam" id="3.40.850.10:FF:000032">
    <property type="entry name" value="kinesin-like protein KIN-4A isoform X1"/>
    <property type="match status" value="1"/>
</dbReference>
<keyword evidence="8 11" id="KW-0505">Motor protein</keyword>
<dbReference type="PRINTS" id="PR00380">
    <property type="entry name" value="KINESINHEAVY"/>
</dbReference>
<dbReference type="PROSITE" id="PS00411">
    <property type="entry name" value="KINESIN_MOTOR_1"/>
    <property type="match status" value="1"/>
</dbReference>
<comment type="subcellular location">
    <subcellularLocation>
        <location evidence="1">Cytoplasm</location>
    </subcellularLocation>
</comment>
<comment type="caution">
    <text evidence="15">The sequence shown here is derived from an EMBL/GenBank/DDBJ whole genome shotgun (WGS) entry which is preliminary data.</text>
</comment>
<name>A0AA88URY0_9ASTE</name>
<keyword evidence="4" id="KW-0493">Microtubule</keyword>
<dbReference type="InterPro" id="IPR001752">
    <property type="entry name" value="Kinesin_motor_dom"/>
</dbReference>
<evidence type="ECO:0000256" key="1">
    <source>
        <dbReference type="ARBA" id="ARBA00004496"/>
    </source>
</evidence>
<dbReference type="Gene3D" id="3.40.850.10">
    <property type="entry name" value="Kinesin motor domain"/>
    <property type="match status" value="1"/>
</dbReference>
<dbReference type="GO" id="GO:0007018">
    <property type="term" value="P:microtubule-based movement"/>
    <property type="evidence" value="ECO:0007669"/>
    <property type="project" value="InterPro"/>
</dbReference>
<dbReference type="GO" id="GO:0005524">
    <property type="term" value="F:ATP binding"/>
    <property type="evidence" value="ECO:0007669"/>
    <property type="project" value="UniProtKB-UniRule"/>
</dbReference>
<evidence type="ECO:0000259" key="14">
    <source>
        <dbReference type="PROSITE" id="PS50067"/>
    </source>
</evidence>
<evidence type="ECO:0000256" key="9">
    <source>
        <dbReference type="ARBA" id="ARBA00023316"/>
    </source>
</evidence>
<keyword evidence="7 12" id="KW-0175">Coiled coil</keyword>
<keyword evidence="5 11" id="KW-0547">Nucleotide-binding</keyword>